<keyword evidence="8" id="KW-1185">Reference proteome</keyword>
<dbReference type="RefSeq" id="WP_330432550.1">
    <property type="nucleotide sequence ID" value="NZ_JAZDUF010000003.1"/>
</dbReference>
<gene>
    <name evidence="7" type="ORF">VZC37_11035</name>
</gene>
<keyword evidence="1 5" id="KW-0349">Heme</keyword>
<organism evidence="7 8">
    <name type="scientific">Gordonia sesuvii</name>
    <dbReference type="NCBI Taxonomy" id="3116777"/>
    <lineage>
        <taxon>Bacteria</taxon>
        <taxon>Bacillati</taxon>
        <taxon>Actinomycetota</taxon>
        <taxon>Actinomycetes</taxon>
        <taxon>Mycobacteriales</taxon>
        <taxon>Gordoniaceae</taxon>
        <taxon>Gordonia</taxon>
    </lineage>
</organism>
<dbReference type="PANTHER" id="PTHR43396">
    <property type="entry name" value="FLAVOHEMOPROTEIN"/>
    <property type="match status" value="1"/>
</dbReference>
<dbReference type="SUPFAM" id="SSF46458">
    <property type="entry name" value="Globin-like"/>
    <property type="match status" value="1"/>
</dbReference>
<accession>A0ABU7MDE2</accession>
<dbReference type="InterPro" id="IPR000971">
    <property type="entry name" value="Globin"/>
</dbReference>
<evidence type="ECO:0000256" key="1">
    <source>
        <dbReference type="ARBA" id="ARBA00022617"/>
    </source>
</evidence>
<evidence type="ECO:0000256" key="4">
    <source>
        <dbReference type="ARBA" id="ARBA00023004"/>
    </source>
</evidence>
<dbReference type="Pfam" id="PF00042">
    <property type="entry name" value="Globin"/>
    <property type="match status" value="1"/>
</dbReference>
<keyword evidence="5" id="KW-0813">Transport</keyword>
<dbReference type="EMBL" id="JAZDUF010000003">
    <property type="protein sequence ID" value="MEE3850868.1"/>
    <property type="molecule type" value="Genomic_DNA"/>
</dbReference>
<evidence type="ECO:0000313" key="7">
    <source>
        <dbReference type="EMBL" id="MEE3850868.1"/>
    </source>
</evidence>
<comment type="similarity">
    <text evidence="5">Belongs to the globin family.</text>
</comment>
<dbReference type="Gene3D" id="1.10.490.10">
    <property type="entry name" value="Globins"/>
    <property type="match status" value="1"/>
</dbReference>
<dbReference type="InterPro" id="IPR012292">
    <property type="entry name" value="Globin/Proto"/>
</dbReference>
<dbReference type="Proteomes" id="UP001347146">
    <property type="component" value="Unassembled WGS sequence"/>
</dbReference>
<name>A0ABU7MDE2_9ACTN</name>
<dbReference type="PANTHER" id="PTHR43396:SF3">
    <property type="entry name" value="FLAVOHEMOPROTEIN"/>
    <property type="match status" value="1"/>
</dbReference>
<keyword evidence="3" id="KW-0479">Metal-binding</keyword>
<evidence type="ECO:0000256" key="3">
    <source>
        <dbReference type="ARBA" id="ARBA00022723"/>
    </source>
</evidence>
<dbReference type="PROSITE" id="PS01033">
    <property type="entry name" value="GLOBIN"/>
    <property type="match status" value="1"/>
</dbReference>
<evidence type="ECO:0000313" key="8">
    <source>
        <dbReference type="Proteomes" id="UP001347146"/>
    </source>
</evidence>
<protein>
    <submittedName>
        <fullName evidence="7">Globin domain-containing protein</fullName>
    </submittedName>
</protein>
<evidence type="ECO:0000259" key="6">
    <source>
        <dbReference type="PROSITE" id="PS01033"/>
    </source>
</evidence>
<comment type="caution">
    <text evidence="7">The sequence shown here is derived from an EMBL/GenBank/DDBJ whole genome shotgun (WGS) entry which is preliminary data.</text>
</comment>
<feature type="domain" description="Globin" evidence="6">
    <location>
        <begin position="1"/>
        <end position="131"/>
    </location>
</feature>
<dbReference type="InterPro" id="IPR009050">
    <property type="entry name" value="Globin-like_sf"/>
</dbReference>
<sequence length="140" mass="15188">MDKNLLEHSLALVDLPDDGLTVRFYEILFDRHPEVRPMFARGIRQQAGMLRTAVIAVVDHVDDAEWLQSTLGTLGRRHAELGVTEPMYGAVAECMIAAMSEIGGPRWTTEMTAAWSEALTAVASLMLAAYPTADDASGAA</sequence>
<proteinExistence type="inferred from homology"/>
<reference evidence="7 8" key="1">
    <citation type="submission" date="2024-01" db="EMBL/GenBank/DDBJ databases">
        <title>Draft genome sequence of Gordonia sp. LSe1-13.</title>
        <authorList>
            <person name="Suphannarot A."/>
            <person name="Mingma R."/>
        </authorList>
    </citation>
    <scope>NUCLEOTIDE SEQUENCE [LARGE SCALE GENOMIC DNA]</scope>
    <source>
        <strain evidence="7 8">LSe1-13</strain>
    </source>
</reference>
<evidence type="ECO:0000256" key="2">
    <source>
        <dbReference type="ARBA" id="ARBA00022621"/>
    </source>
</evidence>
<keyword evidence="4" id="KW-0408">Iron</keyword>
<keyword evidence="2 5" id="KW-0561">Oxygen transport</keyword>
<evidence type="ECO:0000256" key="5">
    <source>
        <dbReference type="RuleBase" id="RU000356"/>
    </source>
</evidence>